<proteinExistence type="predicted"/>
<name>A0A9X3DXE9_9GAMM</name>
<dbReference type="EMBL" id="JAPKMY010000018">
    <property type="protein sequence ID" value="MCX5469981.1"/>
    <property type="molecule type" value="Genomic_DNA"/>
</dbReference>
<sequence>MLLNQKFKVLIYSAILLSAQNIYAKTSDVDRVKVISQSMIGLFSQDDHQDQLNLKMAAAIAGVSEVEAKKNLDENGEKQLTASEQMKQMLKEQFNGNDFKIVEPAFERQLKAQGAVYKSCQQNGKIIENKENFQVPLSCKVPVIDFEKIQMPVQDSKDSEAKSVVKASDFLTDLINKAPRETLTTHILIHKVDEQLVPEMDNPAYFPDTITQKIMGSSEEELATTNQE</sequence>
<reference evidence="1" key="1">
    <citation type="submission" date="2022-11" db="EMBL/GenBank/DDBJ databases">
        <title>Biodiversity and phylogenetic relationships of bacteria.</title>
        <authorList>
            <person name="Machado R.A.R."/>
            <person name="Bhat A."/>
            <person name="Loulou A."/>
            <person name="Kallel S."/>
        </authorList>
    </citation>
    <scope>NUCLEOTIDE SEQUENCE</scope>
    <source>
        <strain evidence="1">A-IN1</strain>
    </source>
</reference>
<protein>
    <submittedName>
        <fullName evidence="1">Uncharacterized protein</fullName>
    </submittedName>
</protein>
<dbReference type="RefSeq" id="WP_266131863.1">
    <property type="nucleotide sequence ID" value="NZ_JAPKMY010000018.1"/>
</dbReference>
<evidence type="ECO:0000313" key="1">
    <source>
        <dbReference type="EMBL" id="MCX5469981.1"/>
    </source>
</evidence>
<organism evidence="1 2">
    <name type="scientific">Acinetobacter nematophilus</name>
    <dbReference type="NCBI Taxonomy" id="2994642"/>
    <lineage>
        <taxon>Bacteria</taxon>
        <taxon>Pseudomonadati</taxon>
        <taxon>Pseudomonadota</taxon>
        <taxon>Gammaproteobacteria</taxon>
        <taxon>Moraxellales</taxon>
        <taxon>Moraxellaceae</taxon>
        <taxon>Acinetobacter</taxon>
    </lineage>
</organism>
<evidence type="ECO:0000313" key="2">
    <source>
        <dbReference type="Proteomes" id="UP001146019"/>
    </source>
</evidence>
<accession>A0A9X3DXE9</accession>
<dbReference type="AlphaFoldDB" id="A0A9X3DXE9"/>
<gene>
    <name evidence="1" type="ORF">OSH00_19880</name>
</gene>
<dbReference type="Proteomes" id="UP001146019">
    <property type="component" value="Unassembled WGS sequence"/>
</dbReference>
<keyword evidence="2" id="KW-1185">Reference proteome</keyword>
<comment type="caution">
    <text evidence="1">The sequence shown here is derived from an EMBL/GenBank/DDBJ whole genome shotgun (WGS) entry which is preliminary data.</text>
</comment>